<dbReference type="EMBL" id="FRBT01000001">
    <property type="protein sequence ID" value="SHL06891.1"/>
    <property type="molecule type" value="Genomic_DNA"/>
</dbReference>
<feature type="domain" description="NAD(P)-binding" evidence="1">
    <location>
        <begin position="7"/>
        <end position="154"/>
    </location>
</feature>
<evidence type="ECO:0000313" key="3">
    <source>
        <dbReference type="Proteomes" id="UP000184028"/>
    </source>
</evidence>
<dbReference type="AlphaFoldDB" id="A0A1M6XLR4"/>
<name>A0A1M6XLR4_9FLAO</name>
<evidence type="ECO:0000259" key="1">
    <source>
        <dbReference type="Pfam" id="PF13460"/>
    </source>
</evidence>
<keyword evidence="3" id="KW-1185">Reference proteome</keyword>
<dbReference type="STRING" id="946677.SAMN05444484_101189"/>
<gene>
    <name evidence="2" type="ORF">SAMN05444484_101189</name>
</gene>
<organism evidence="2 3">
    <name type="scientific">Flavobacterium chilense</name>
    <dbReference type="NCBI Taxonomy" id="946677"/>
    <lineage>
        <taxon>Bacteria</taxon>
        <taxon>Pseudomonadati</taxon>
        <taxon>Bacteroidota</taxon>
        <taxon>Flavobacteriia</taxon>
        <taxon>Flavobacteriales</taxon>
        <taxon>Flavobacteriaceae</taxon>
        <taxon>Flavobacterium</taxon>
    </lineage>
</organism>
<dbReference type="Pfam" id="PF13460">
    <property type="entry name" value="NAD_binding_10"/>
    <property type="match status" value="1"/>
</dbReference>
<dbReference type="GO" id="GO:0005737">
    <property type="term" value="C:cytoplasm"/>
    <property type="evidence" value="ECO:0007669"/>
    <property type="project" value="TreeGrafter"/>
</dbReference>
<dbReference type="GO" id="GO:0051170">
    <property type="term" value="P:import into nucleus"/>
    <property type="evidence" value="ECO:0007669"/>
    <property type="project" value="TreeGrafter"/>
</dbReference>
<dbReference type="RefSeq" id="WP_068843501.1">
    <property type="nucleotide sequence ID" value="NZ_FRBT01000001.1"/>
</dbReference>
<dbReference type="InterPro" id="IPR016040">
    <property type="entry name" value="NAD(P)-bd_dom"/>
</dbReference>
<dbReference type="Proteomes" id="UP000184028">
    <property type="component" value="Unassembled WGS sequence"/>
</dbReference>
<protein>
    <submittedName>
        <fullName evidence="2">NAD(P)H-binding</fullName>
    </submittedName>
</protein>
<proteinExistence type="predicted"/>
<dbReference type="SUPFAM" id="SSF51735">
    <property type="entry name" value="NAD(P)-binding Rossmann-fold domains"/>
    <property type="match status" value="1"/>
</dbReference>
<reference evidence="3" key="1">
    <citation type="submission" date="2016-11" db="EMBL/GenBank/DDBJ databases">
        <authorList>
            <person name="Varghese N."/>
            <person name="Submissions S."/>
        </authorList>
    </citation>
    <scope>NUCLEOTIDE SEQUENCE [LARGE SCALE GENOMIC DNA]</scope>
    <source>
        <strain evidence="3">DSM 24724</strain>
    </source>
</reference>
<dbReference type="PANTHER" id="PTHR14097">
    <property type="entry name" value="OXIDOREDUCTASE HTATIP2"/>
    <property type="match status" value="1"/>
</dbReference>
<dbReference type="OrthoDB" id="9798632at2"/>
<sequence>MKALVIGATGATGKDLINVLLNDPEYTEIVAFVRKTSNTNHFKLKEILTDFENLESITEFINGDVLFSCLGTTSKMAGSQANQWHIDYEIPLNFAKIARKRDILRTVLLSAYGASVNSKVVYSKIKGKLEEDIEKLSFNQYIIFRPASLLRKETDRRDERIIISVLKMLNSFGILKKFSPLPTDILAEKLAKSPKTLPNRKCIVELENILDF</sequence>
<evidence type="ECO:0000313" key="2">
    <source>
        <dbReference type="EMBL" id="SHL06891.1"/>
    </source>
</evidence>
<dbReference type="PANTHER" id="PTHR14097:SF7">
    <property type="entry name" value="OXIDOREDUCTASE HTATIP2"/>
    <property type="match status" value="1"/>
</dbReference>
<dbReference type="Gene3D" id="3.40.50.720">
    <property type="entry name" value="NAD(P)-binding Rossmann-like Domain"/>
    <property type="match status" value="1"/>
</dbReference>
<accession>A0A1M6XLR4</accession>
<dbReference type="InterPro" id="IPR036291">
    <property type="entry name" value="NAD(P)-bd_dom_sf"/>
</dbReference>